<keyword evidence="2" id="KW-1185">Reference proteome</keyword>
<sequence>MLISCKVLINIRLGALTYYGYEPEKSDTIGMRVDCTIDRQIMVGLVMNTKHLFILMFTVKKVKCSLLLVLLEKILRNPSEHSTMEVEYSDSTSLPKQITWMTNILE</sequence>
<evidence type="ECO:0000313" key="2">
    <source>
        <dbReference type="Proteomes" id="UP001353858"/>
    </source>
</evidence>
<name>A0AAN7Q2N8_9COLE</name>
<dbReference type="AlphaFoldDB" id="A0AAN7Q2N8"/>
<organism evidence="1 2">
    <name type="scientific">Aquatica leii</name>
    <dbReference type="NCBI Taxonomy" id="1421715"/>
    <lineage>
        <taxon>Eukaryota</taxon>
        <taxon>Metazoa</taxon>
        <taxon>Ecdysozoa</taxon>
        <taxon>Arthropoda</taxon>
        <taxon>Hexapoda</taxon>
        <taxon>Insecta</taxon>
        <taxon>Pterygota</taxon>
        <taxon>Neoptera</taxon>
        <taxon>Endopterygota</taxon>
        <taxon>Coleoptera</taxon>
        <taxon>Polyphaga</taxon>
        <taxon>Elateriformia</taxon>
        <taxon>Elateroidea</taxon>
        <taxon>Lampyridae</taxon>
        <taxon>Luciolinae</taxon>
        <taxon>Aquatica</taxon>
    </lineage>
</organism>
<protein>
    <submittedName>
        <fullName evidence="1">Uncharacterized protein</fullName>
    </submittedName>
</protein>
<comment type="caution">
    <text evidence="1">The sequence shown here is derived from an EMBL/GenBank/DDBJ whole genome shotgun (WGS) entry which is preliminary data.</text>
</comment>
<gene>
    <name evidence="1" type="ORF">RN001_009711</name>
</gene>
<reference evidence="2" key="1">
    <citation type="submission" date="2023-01" db="EMBL/GenBank/DDBJ databases">
        <title>Key to firefly adult light organ development and bioluminescence: homeobox transcription factors regulate luciferase expression and transportation to peroxisome.</title>
        <authorList>
            <person name="Fu X."/>
        </authorList>
    </citation>
    <scope>NUCLEOTIDE SEQUENCE [LARGE SCALE GENOMIC DNA]</scope>
</reference>
<proteinExistence type="predicted"/>
<dbReference type="Proteomes" id="UP001353858">
    <property type="component" value="Unassembled WGS sequence"/>
</dbReference>
<dbReference type="EMBL" id="JARPUR010000004">
    <property type="protein sequence ID" value="KAK4877205.1"/>
    <property type="molecule type" value="Genomic_DNA"/>
</dbReference>
<accession>A0AAN7Q2N8</accession>
<evidence type="ECO:0000313" key="1">
    <source>
        <dbReference type="EMBL" id="KAK4877205.1"/>
    </source>
</evidence>